<evidence type="ECO:0000313" key="9">
    <source>
        <dbReference type="EMBL" id="RUS28807.1"/>
    </source>
</evidence>
<gene>
    <name evidence="9" type="ORF">BC938DRAFT_481426</name>
</gene>
<dbReference type="GO" id="GO:0006397">
    <property type="term" value="P:mRNA processing"/>
    <property type="evidence" value="ECO:0007669"/>
    <property type="project" value="UniProtKB-KW"/>
</dbReference>
<evidence type="ECO:0000256" key="1">
    <source>
        <dbReference type="ARBA" id="ARBA00004123"/>
    </source>
</evidence>
<evidence type="ECO:0000256" key="4">
    <source>
        <dbReference type="ARBA" id="ARBA00022884"/>
    </source>
</evidence>
<feature type="region of interest" description="Disordered" evidence="7">
    <location>
        <begin position="907"/>
        <end position="946"/>
    </location>
</feature>
<evidence type="ECO:0000313" key="10">
    <source>
        <dbReference type="Proteomes" id="UP000274822"/>
    </source>
</evidence>
<protein>
    <recommendedName>
        <fullName evidence="8">RRM domain-containing protein</fullName>
    </recommendedName>
</protein>
<evidence type="ECO:0000256" key="7">
    <source>
        <dbReference type="SAM" id="MobiDB-lite"/>
    </source>
</evidence>
<feature type="region of interest" description="Disordered" evidence="7">
    <location>
        <begin position="428"/>
        <end position="456"/>
    </location>
</feature>
<reference evidence="9 10" key="1">
    <citation type="journal article" date="2018" name="New Phytol.">
        <title>Phylogenomics of Endogonaceae and evolution of mycorrhizas within Mucoromycota.</title>
        <authorList>
            <person name="Chang Y."/>
            <person name="Desiro A."/>
            <person name="Na H."/>
            <person name="Sandor L."/>
            <person name="Lipzen A."/>
            <person name="Clum A."/>
            <person name="Barry K."/>
            <person name="Grigoriev I.V."/>
            <person name="Martin F.M."/>
            <person name="Stajich J.E."/>
            <person name="Smith M.E."/>
            <person name="Bonito G."/>
            <person name="Spatafora J.W."/>
        </authorList>
    </citation>
    <scope>NUCLEOTIDE SEQUENCE [LARGE SCALE GENOMIC DNA]</scope>
    <source>
        <strain evidence="9 10">AD002</strain>
    </source>
</reference>
<dbReference type="InterPro" id="IPR035979">
    <property type="entry name" value="RBD_domain_sf"/>
</dbReference>
<dbReference type="PROSITE" id="PS50102">
    <property type="entry name" value="RRM"/>
    <property type="match status" value="2"/>
</dbReference>
<feature type="compositionally biased region" description="Polar residues" evidence="7">
    <location>
        <begin position="912"/>
        <end position="930"/>
    </location>
</feature>
<dbReference type="GO" id="GO:0005634">
    <property type="term" value="C:nucleus"/>
    <property type="evidence" value="ECO:0007669"/>
    <property type="project" value="UniProtKB-SubCell"/>
</dbReference>
<feature type="region of interest" description="Disordered" evidence="7">
    <location>
        <begin position="774"/>
        <end position="794"/>
    </location>
</feature>
<keyword evidence="2" id="KW-0507">mRNA processing</keyword>
<dbReference type="PANTHER" id="PTHR23003">
    <property type="entry name" value="RNA RECOGNITION MOTIF RRM DOMAIN CONTAINING PROTEIN"/>
    <property type="match status" value="1"/>
</dbReference>
<feature type="region of interest" description="Disordered" evidence="7">
    <location>
        <begin position="1058"/>
        <end position="1138"/>
    </location>
</feature>
<keyword evidence="3" id="KW-0677">Repeat</keyword>
<keyword evidence="4 6" id="KW-0694">RNA-binding</keyword>
<evidence type="ECO:0000256" key="5">
    <source>
        <dbReference type="ARBA" id="ARBA00023242"/>
    </source>
</evidence>
<feature type="compositionally biased region" description="Polar residues" evidence="7">
    <location>
        <begin position="728"/>
        <end position="748"/>
    </location>
</feature>
<dbReference type="EMBL" id="RBNJ01006102">
    <property type="protein sequence ID" value="RUS28807.1"/>
    <property type="molecule type" value="Genomic_DNA"/>
</dbReference>
<organism evidence="9 10">
    <name type="scientific">Jimgerdemannia flammicorona</name>
    <dbReference type="NCBI Taxonomy" id="994334"/>
    <lineage>
        <taxon>Eukaryota</taxon>
        <taxon>Fungi</taxon>
        <taxon>Fungi incertae sedis</taxon>
        <taxon>Mucoromycota</taxon>
        <taxon>Mucoromycotina</taxon>
        <taxon>Endogonomycetes</taxon>
        <taxon>Endogonales</taxon>
        <taxon>Endogonaceae</taxon>
        <taxon>Jimgerdemannia</taxon>
    </lineage>
</organism>
<dbReference type="Pfam" id="PF00076">
    <property type="entry name" value="RRM_1"/>
    <property type="match status" value="2"/>
</dbReference>
<feature type="compositionally biased region" description="Basic and acidic residues" evidence="7">
    <location>
        <begin position="1075"/>
        <end position="1106"/>
    </location>
</feature>
<dbReference type="SUPFAM" id="SSF54928">
    <property type="entry name" value="RNA-binding domain, RBD"/>
    <property type="match status" value="2"/>
</dbReference>
<feature type="domain" description="RRM" evidence="8">
    <location>
        <begin position="23"/>
        <end position="93"/>
    </location>
</feature>
<dbReference type="GO" id="GO:0003729">
    <property type="term" value="F:mRNA binding"/>
    <property type="evidence" value="ECO:0007669"/>
    <property type="project" value="TreeGrafter"/>
</dbReference>
<proteinExistence type="predicted"/>
<feature type="domain" description="RRM" evidence="8">
    <location>
        <begin position="171"/>
        <end position="246"/>
    </location>
</feature>
<dbReference type="CDD" id="cd00590">
    <property type="entry name" value="RRM_SF"/>
    <property type="match status" value="2"/>
</dbReference>
<dbReference type="SMART" id="SM00360">
    <property type="entry name" value="RRM"/>
    <property type="match status" value="3"/>
</dbReference>
<evidence type="ECO:0000256" key="3">
    <source>
        <dbReference type="ARBA" id="ARBA00022737"/>
    </source>
</evidence>
<feature type="compositionally biased region" description="Low complexity" evidence="7">
    <location>
        <begin position="428"/>
        <end position="447"/>
    </location>
</feature>
<feature type="compositionally biased region" description="Polar residues" evidence="7">
    <location>
        <begin position="346"/>
        <end position="370"/>
    </location>
</feature>
<dbReference type="GO" id="GO:0005737">
    <property type="term" value="C:cytoplasm"/>
    <property type="evidence" value="ECO:0007669"/>
    <property type="project" value="TreeGrafter"/>
</dbReference>
<name>A0A433QG69_9FUNG</name>
<keyword evidence="5" id="KW-0539">Nucleus</keyword>
<sequence length="1294" mass="142171">MPKTTLSDNDTAIHSSTYCPGPFHVRVRGPNDTATADDYAHLFSTCGYVLNVDIYKGYAFVEFSTESECDDAIERLDGTVWIGHRLAVERASVRRDDAWIYIGNLPRDDDTDPEQARLTHLERIRLSGEFVKLRDPADAVEALEHLDGAECRGHRIVIEQLGPPRTDPGSCSVYVGNLRRNAGLEQEQEQDLLVLLETIGSVRRMVYKGGYAFVEFCDPEAALEATGRLDGFEWRGRRILVEFPRDCDSHSEIVHVERANTDRNQWATRESEDVGECVAHQRACESAAWNASPSQPSGIKTKPLVGLAWRTPLSPPRPFTIVTNPLDIEFGFNSSTSSSSPHEPTLISSNPFKFQSSTPASSSDHPTCTPVSYKPSIPCRPPIRPNPFDSKHIHQPMTSTVQAHLPSEIEWSTPASFLLPLTLSPSAPPSFTSTPSPSETEFSSIPSKLSPTESTLDHASLFSPSSISAAGPRDSSEQISASPALLDYLYTVEASEQSNLKPWKENVTAQPFSELSDSESVWSFASPPPLKQSPLDKSELHQLGDLGGWNGHVFAREPHIDNIDTAFSPPDPTEFRWKVFADPALAQNNEKTFDRDEPFDRDERDGTAWKKWVEAHGPTLDVTSPLAEATRSQSEFGRIPVTSSLHVRESPTAQERNKSGRRRGMDAWQEGTIGREIPIDRVSIDQTKTTVRPFTDDSDSDEPESLVAWHDWVVGKRGSGFVDRRASYQRQDPSVSTREGSKQFTSSLGREGDEDEAREAWRRGVVKLDRQISEERERREKGRRRNGAMKESTDDGVHIRGFEKPMVSEGIQVEANSALTATESRLDLLFFSTPDTTIPSTPVSELSIIQPMSSEPTITTTTGTPYAASDIPLISPLHRHHLHTVVDSHPTSELFAVERTEFGPIRHLRDSCSPTSSISIGTEYSHPNQRTQDKSGSKADDDSESDVEIITGEWTPTAQKFYSGGATSCDPLAASVVDALPAPIKNDKSASLRPSVEIEMGYGRVLSTHKTMGSHDDHDSPLKCSGNDNGIHINDDRPTNEESTLDDDILVHSRASTLNGETQHAHHTTIAHMSVGEELRPDSEVDSRRGSDVQKDGDDTKEDQNPERPLNSALSAEAVPIDGGVSTSDDPTPHFDDPAAEVQHDQYLITPSARTFNSTALAIFLDALLPAPILGLRPAERDSFIPAFTPPRPSSETDPLASLGLGLSSVAGTWSSLQITGRRVLAREGTTQAEWDDVAIVQQARSVPGFVELVRTPTEPTDTEVACAFVAVVAKVYEVRGLAGVEAVLGRLVW</sequence>
<evidence type="ECO:0000259" key="8">
    <source>
        <dbReference type="PROSITE" id="PS50102"/>
    </source>
</evidence>
<dbReference type="Gene3D" id="3.30.70.330">
    <property type="match status" value="2"/>
</dbReference>
<feature type="compositionally biased region" description="Basic and acidic residues" evidence="7">
    <location>
        <begin position="931"/>
        <end position="940"/>
    </location>
</feature>
<evidence type="ECO:0000256" key="2">
    <source>
        <dbReference type="ARBA" id="ARBA00022664"/>
    </source>
</evidence>
<comment type="subcellular location">
    <subcellularLocation>
        <location evidence="1">Nucleus</location>
    </subcellularLocation>
</comment>
<evidence type="ECO:0000256" key="6">
    <source>
        <dbReference type="PROSITE-ProRule" id="PRU00176"/>
    </source>
</evidence>
<feature type="region of interest" description="Disordered" evidence="7">
    <location>
        <begin position="724"/>
        <end position="757"/>
    </location>
</feature>
<accession>A0A433QG69</accession>
<feature type="region of interest" description="Disordered" evidence="7">
    <location>
        <begin position="334"/>
        <end position="388"/>
    </location>
</feature>
<dbReference type="InterPro" id="IPR050374">
    <property type="entry name" value="RRT5_SRSF_SR"/>
</dbReference>
<comment type="caution">
    <text evidence="9">The sequence shown here is derived from an EMBL/GenBank/DDBJ whole genome shotgun (WGS) entry which is preliminary data.</text>
</comment>
<dbReference type="InterPro" id="IPR000504">
    <property type="entry name" value="RRM_dom"/>
</dbReference>
<keyword evidence="10" id="KW-1185">Reference proteome</keyword>
<dbReference type="PANTHER" id="PTHR23003:SF62">
    <property type="entry name" value="SERINE_ARGININE (SR)-TYPE SHUTTLING MRNA BINDING PROTEIN NPL3"/>
    <property type="match status" value="1"/>
</dbReference>
<feature type="region of interest" description="Disordered" evidence="7">
    <location>
        <begin position="1010"/>
        <end position="1043"/>
    </location>
</feature>
<dbReference type="InterPro" id="IPR012677">
    <property type="entry name" value="Nucleotide-bd_a/b_plait_sf"/>
</dbReference>
<dbReference type="Proteomes" id="UP000274822">
    <property type="component" value="Unassembled WGS sequence"/>
</dbReference>